<accession>A0A2C3P596</accession>
<name>A0A2C3P596_9BACI</name>
<organism evidence="1 2">
    <name type="scientific">Bacillus wiedmannii</name>
    <dbReference type="NCBI Taxonomy" id="1890302"/>
    <lineage>
        <taxon>Bacteria</taxon>
        <taxon>Bacillati</taxon>
        <taxon>Bacillota</taxon>
        <taxon>Bacilli</taxon>
        <taxon>Bacillales</taxon>
        <taxon>Bacillaceae</taxon>
        <taxon>Bacillus</taxon>
        <taxon>Bacillus cereus group</taxon>
    </lineage>
</organism>
<gene>
    <name evidence="1" type="ORF">COL66_06880</name>
</gene>
<sequence>MVHKLVFGVVPLIYIWIPMRMHLNHSSLNNLLIFLIVNAYIYLMVT</sequence>
<evidence type="ECO:0000313" key="2">
    <source>
        <dbReference type="Proteomes" id="UP000223311"/>
    </source>
</evidence>
<proteinExistence type="predicted"/>
<protein>
    <submittedName>
        <fullName evidence="1">Uncharacterized protein</fullName>
    </submittedName>
</protein>
<dbReference type="AlphaFoldDB" id="A0A2C3P596"/>
<dbReference type="EMBL" id="NVGE01000005">
    <property type="protein sequence ID" value="PFZ33276.1"/>
    <property type="molecule type" value="Genomic_DNA"/>
</dbReference>
<comment type="caution">
    <text evidence="1">The sequence shown here is derived from an EMBL/GenBank/DDBJ whole genome shotgun (WGS) entry which is preliminary data.</text>
</comment>
<reference evidence="1 2" key="1">
    <citation type="submission" date="2017-09" db="EMBL/GenBank/DDBJ databases">
        <title>Large-scale bioinformatics analysis of Bacillus genomes uncovers conserved roles of natural products in bacterial physiology.</title>
        <authorList>
            <consortium name="Agbiome Team Llc"/>
            <person name="Bleich R.M."/>
            <person name="Grubbs K.J."/>
            <person name="Santa Maria K.C."/>
            <person name="Allen S.E."/>
            <person name="Farag S."/>
            <person name="Shank E.A."/>
            <person name="Bowers A."/>
        </authorList>
    </citation>
    <scope>NUCLEOTIDE SEQUENCE [LARGE SCALE GENOMIC DNA]</scope>
    <source>
        <strain evidence="1 2">AFS080080</strain>
    </source>
</reference>
<evidence type="ECO:0000313" key="1">
    <source>
        <dbReference type="EMBL" id="PFZ33276.1"/>
    </source>
</evidence>
<dbReference type="Proteomes" id="UP000223311">
    <property type="component" value="Unassembled WGS sequence"/>
</dbReference>